<dbReference type="GO" id="GO:0000049">
    <property type="term" value="F:tRNA binding"/>
    <property type="evidence" value="ECO:0007669"/>
    <property type="project" value="TreeGrafter"/>
</dbReference>
<dbReference type="Proteomes" id="UP000095743">
    <property type="component" value="Chromosome"/>
</dbReference>
<sequence>MVEMKIPMPPEVGAILKIISGSGYESFIVGGCVRDSLLGRAPQDWDITTNAKPETVVEIFEHKGYKVTLTGLKHGTVTLVKNREHYEVTTYRVDGLYEDSRRPGSVQFTSSIQEDLSRRDFTINAMAYNYIDGLIDCFNGYEDLQNKMVRCVGDPFSRFQEDALRMMRAIRFTAQLSFKLDPAAKDGISNNAYLLQNISKERIREEFSKIITADKPSSYIRDMISVGLMKYIIPEIYGCIGFEQHNPNHDKDVLNHILDVLDHTEGDLILRLSALFHDIGKPQTFTMDEKGIGHFYTHHLRSAHMAEVIMKRLRYDNKSIEQVAILVREHMSRYEKPRAAVLKKFINRVGIENLDRLFKLQIADIKGSAYRDNTSIIIRLKEAVEKVLNEKQPLSVKELEISGYDLMQLGISQGKRIGEILNELMEIVLDYPEFNEKEKLLELAREIQERTV</sequence>
<keyword evidence="4 13" id="KW-0548">Nucleotidyltransferase</keyword>
<keyword evidence="5" id="KW-0479">Metal-binding</keyword>
<gene>
    <name evidence="13" type="ORF">Gferi_10325</name>
</gene>
<evidence type="ECO:0000256" key="8">
    <source>
        <dbReference type="ARBA" id="ARBA00022884"/>
    </source>
</evidence>
<evidence type="ECO:0000256" key="2">
    <source>
        <dbReference type="ARBA" id="ARBA00022679"/>
    </source>
</evidence>
<dbReference type="PANTHER" id="PTHR46173:SF1">
    <property type="entry name" value="CCA TRNA NUCLEOTIDYLTRANSFERASE 1, MITOCHONDRIAL"/>
    <property type="match status" value="1"/>
</dbReference>
<evidence type="ECO:0000256" key="6">
    <source>
        <dbReference type="ARBA" id="ARBA00022741"/>
    </source>
</evidence>
<dbReference type="InterPro" id="IPR050264">
    <property type="entry name" value="Bact_CCA-adding_enz_type3_sf"/>
</dbReference>
<keyword evidence="3" id="KW-0819">tRNA processing</keyword>
<keyword evidence="6" id="KW-0547">Nucleotide-binding</keyword>
<dbReference type="GO" id="GO:0000166">
    <property type="term" value="F:nucleotide binding"/>
    <property type="evidence" value="ECO:0007669"/>
    <property type="project" value="UniProtKB-KW"/>
</dbReference>
<evidence type="ECO:0000256" key="9">
    <source>
        <dbReference type="RuleBase" id="RU003953"/>
    </source>
</evidence>
<organism evidence="13 14">
    <name type="scientific">Geosporobacter ferrireducens</name>
    <dbReference type="NCBI Taxonomy" id="1424294"/>
    <lineage>
        <taxon>Bacteria</taxon>
        <taxon>Bacillati</taxon>
        <taxon>Bacillota</taxon>
        <taxon>Clostridia</taxon>
        <taxon>Peptostreptococcales</taxon>
        <taxon>Thermotaleaceae</taxon>
        <taxon>Geosporobacter</taxon>
    </lineage>
</organism>
<dbReference type="SUPFAM" id="SSF81301">
    <property type="entry name" value="Nucleotidyltransferase"/>
    <property type="match status" value="1"/>
</dbReference>
<dbReference type="InterPro" id="IPR002646">
    <property type="entry name" value="PolA_pol_head_dom"/>
</dbReference>
<dbReference type="STRING" id="1424294.Gferi_10325"/>
<evidence type="ECO:0000256" key="5">
    <source>
        <dbReference type="ARBA" id="ARBA00022723"/>
    </source>
</evidence>
<dbReference type="CDD" id="cd00077">
    <property type="entry name" value="HDc"/>
    <property type="match status" value="1"/>
</dbReference>
<name>A0A1D8GGC4_9FIRM</name>
<dbReference type="InterPro" id="IPR032810">
    <property type="entry name" value="CCA-adding_enz_C"/>
</dbReference>
<evidence type="ECO:0000259" key="10">
    <source>
        <dbReference type="Pfam" id="PF01743"/>
    </source>
</evidence>
<dbReference type="Pfam" id="PF12627">
    <property type="entry name" value="PolyA_pol_RNAbd"/>
    <property type="match status" value="1"/>
</dbReference>
<dbReference type="GO" id="GO:0016779">
    <property type="term" value="F:nucleotidyltransferase activity"/>
    <property type="evidence" value="ECO:0007669"/>
    <property type="project" value="UniProtKB-KW"/>
</dbReference>
<dbReference type="GO" id="GO:0008033">
    <property type="term" value="P:tRNA processing"/>
    <property type="evidence" value="ECO:0007669"/>
    <property type="project" value="UniProtKB-KW"/>
</dbReference>
<dbReference type="InterPro" id="IPR003607">
    <property type="entry name" value="HD/PDEase_dom"/>
</dbReference>
<keyword evidence="14" id="KW-1185">Reference proteome</keyword>
<dbReference type="AlphaFoldDB" id="A0A1D8GGC4"/>
<dbReference type="InterPro" id="IPR043519">
    <property type="entry name" value="NT_sf"/>
</dbReference>
<evidence type="ECO:0000256" key="3">
    <source>
        <dbReference type="ARBA" id="ARBA00022694"/>
    </source>
</evidence>
<evidence type="ECO:0000259" key="11">
    <source>
        <dbReference type="Pfam" id="PF12627"/>
    </source>
</evidence>
<dbReference type="Gene3D" id="1.10.3090.10">
    <property type="entry name" value="cca-adding enzyme, domain 2"/>
    <property type="match status" value="1"/>
</dbReference>
<evidence type="ECO:0000256" key="7">
    <source>
        <dbReference type="ARBA" id="ARBA00022842"/>
    </source>
</evidence>
<evidence type="ECO:0000313" key="14">
    <source>
        <dbReference type="Proteomes" id="UP000095743"/>
    </source>
</evidence>
<keyword evidence="7" id="KW-0460">Magnesium</keyword>
<accession>A0A1D8GGC4</accession>
<keyword evidence="2 9" id="KW-0808">Transferase</keyword>
<evidence type="ECO:0000256" key="1">
    <source>
        <dbReference type="ARBA" id="ARBA00001946"/>
    </source>
</evidence>
<dbReference type="Gene3D" id="3.30.460.10">
    <property type="entry name" value="Beta Polymerase, domain 2"/>
    <property type="match status" value="1"/>
</dbReference>
<dbReference type="OrthoDB" id="9805698at2"/>
<feature type="domain" description="tRNA nucleotidyltransferase/poly(A) polymerase RNA and SrmB- binding" evidence="11">
    <location>
        <begin position="178"/>
        <end position="236"/>
    </location>
</feature>
<dbReference type="InterPro" id="IPR032828">
    <property type="entry name" value="PolyA_RNA-bd"/>
</dbReference>
<dbReference type="SUPFAM" id="SSF81891">
    <property type="entry name" value="Poly A polymerase C-terminal region-like"/>
    <property type="match status" value="1"/>
</dbReference>
<evidence type="ECO:0000313" key="13">
    <source>
        <dbReference type="EMBL" id="AOT69945.1"/>
    </source>
</evidence>
<proteinExistence type="inferred from homology"/>
<dbReference type="Pfam" id="PF01743">
    <property type="entry name" value="PolyA_pol"/>
    <property type="match status" value="1"/>
</dbReference>
<comment type="similarity">
    <text evidence="9">Belongs to the tRNA nucleotidyltransferase/poly(A) polymerase family.</text>
</comment>
<protein>
    <submittedName>
        <fullName evidence="13">Polynucleotide adenylyltransferase</fullName>
    </submittedName>
</protein>
<dbReference type="PANTHER" id="PTHR46173">
    <property type="entry name" value="CCA TRNA NUCLEOTIDYLTRANSFERASE 1, MITOCHONDRIAL"/>
    <property type="match status" value="1"/>
</dbReference>
<dbReference type="CDD" id="cd05398">
    <property type="entry name" value="NT_ClassII-CCAase"/>
    <property type="match status" value="1"/>
</dbReference>
<dbReference type="Pfam" id="PF13735">
    <property type="entry name" value="tRNA_NucTran2_2"/>
    <property type="match status" value="1"/>
</dbReference>
<comment type="cofactor">
    <cofactor evidence="1">
        <name>Mg(2+)</name>
        <dbReference type="ChEBI" id="CHEBI:18420"/>
    </cofactor>
</comment>
<dbReference type="GO" id="GO:0046872">
    <property type="term" value="F:metal ion binding"/>
    <property type="evidence" value="ECO:0007669"/>
    <property type="project" value="UniProtKB-KW"/>
</dbReference>
<dbReference type="EMBL" id="CP017269">
    <property type="protein sequence ID" value="AOT69945.1"/>
    <property type="molecule type" value="Genomic_DNA"/>
</dbReference>
<evidence type="ECO:0000259" key="12">
    <source>
        <dbReference type="Pfam" id="PF13735"/>
    </source>
</evidence>
<feature type="domain" description="Poly A polymerase head" evidence="10">
    <location>
        <begin position="27"/>
        <end position="150"/>
    </location>
</feature>
<dbReference type="Gene3D" id="1.10.246.80">
    <property type="match status" value="1"/>
</dbReference>
<keyword evidence="8 9" id="KW-0694">RNA-binding</keyword>
<reference evidence="13 14" key="1">
    <citation type="submission" date="2016-09" db="EMBL/GenBank/DDBJ databases">
        <title>Genomic analysis reveals versatility of anaerobic energy metabolism of Geosporobacter ferrireducens IRF9 of phylum Firmicutes.</title>
        <authorList>
            <person name="Kim S.-J."/>
        </authorList>
    </citation>
    <scope>NUCLEOTIDE SEQUENCE [LARGE SCALE GENOMIC DNA]</scope>
    <source>
        <strain evidence="13 14">IRF9</strain>
    </source>
</reference>
<feature type="domain" description="CCA-adding enzyme C-terminal" evidence="12">
    <location>
        <begin position="303"/>
        <end position="443"/>
    </location>
</feature>
<dbReference type="KEGG" id="gfe:Gferi_10325"/>
<evidence type="ECO:0000256" key="4">
    <source>
        <dbReference type="ARBA" id="ARBA00022695"/>
    </source>
</evidence>